<dbReference type="InterPro" id="IPR002912">
    <property type="entry name" value="ACT_dom"/>
</dbReference>
<dbReference type="AlphaFoldDB" id="A0A4P2VLY2"/>
<dbReference type="GO" id="GO:0005524">
    <property type="term" value="F:ATP binding"/>
    <property type="evidence" value="ECO:0007669"/>
    <property type="project" value="UniProtKB-KW"/>
</dbReference>
<keyword evidence="11" id="KW-0808">Transferase</keyword>
<keyword evidence="23" id="KW-0511">Multifunctional enzyme</keyword>
<dbReference type="UniPathway" id="UPA00051">
    <property type="reaction ID" value="UER00462"/>
</dbReference>
<evidence type="ECO:0000256" key="1">
    <source>
        <dbReference type="ARBA" id="ARBA00001920"/>
    </source>
</evidence>
<evidence type="ECO:0000256" key="3">
    <source>
        <dbReference type="ARBA" id="ARBA00004986"/>
    </source>
</evidence>
<dbReference type="Gene3D" id="3.40.50.720">
    <property type="entry name" value="NAD(P)-binding Rossmann-like Domain"/>
    <property type="match status" value="1"/>
</dbReference>
<dbReference type="InterPro" id="IPR001342">
    <property type="entry name" value="HDH_cat"/>
</dbReference>
<evidence type="ECO:0000256" key="10">
    <source>
        <dbReference type="ARBA" id="ARBA00022605"/>
    </source>
</evidence>
<dbReference type="InterPro" id="IPR005106">
    <property type="entry name" value="Asp/hSer_DH_NAD-bd"/>
</dbReference>
<name>A0A4P2VLY2_FLUSA</name>
<evidence type="ECO:0000256" key="27">
    <source>
        <dbReference type="ARBA" id="ARBA00049031"/>
    </source>
</evidence>
<evidence type="ECO:0000256" key="8">
    <source>
        <dbReference type="ARBA" id="ARBA00010046"/>
    </source>
</evidence>
<keyword evidence="15 29" id="KW-0418">Kinase</keyword>
<comment type="pathway">
    <text evidence="6">Amino-acid biosynthesis; L-threonine biosynthesis; L-threonine from L-aspartate: step 1/5.</text>
</comment>
<keyword evidence="21" id="KW-0457">Lysine biosynthesis</keyword>
<evidence type="ECO:0000259" key="28">
    <source>
        <dbReference type="PROSITE" id="PS51671"/>
    </source>
</evidence>
<keyword evidence="30" id="KW-1185">Reference proteome</keyword>
<evidence type="ECO:0000256" key="24">
    <source>
        <dbReference type="ARBA" id="ARBA00044938"/>
    </source>
</evidence>
<keyword evidence="13" id="KW-0479">Metal-binding</keyword>
<comment type="pathway">
    <text evidence="3">Amino-acid biosynthesis; L-methionine biosynthesis via de novo pathway; L-homoserine from L-aspartate: step 1/3.</text>
</comment>
<dbReference type="PIRSF" id="PIRSF000727">
    <property type="entry name" value="ThrA"/>
    <property type="match status" value="1"/>
</dbReference>
<evidence type="ECO:0000256" key="22">
    <source>
        <dbReference type="ARBA" id="ARBA00023167"/>
    </source>
</evidence>
<dbReference type="SUPFAM" id="SSF55347">
    <property type="entry name" value="Glyceraldehyde-3-phosphate dehydrogenase-like, C-terminal domain"/>
    <property type="match status" value="1"/>
</dbReference>
<evidence type="ECO:0000256" key="2">
    <source>
        <dbReference type="ARBA" id="ARBA00004766"/>
    </source>
</evidence>
<keyword evidence="10" id="KW-0028">Amino-acid biosynthesis</keyword>
<reference evidence="29 30" key="1">
    <citation type="submission" date="2018-12" db="EMBL/GenBank/DDBJ databases">
        <title>Rubrispira sanarue gen. nov., sp., nov., a member of the order Silvanigrellales, isolated from a brackish lake in Hamamatsu Japan.</title>
        <authorList>
            <person name="Maejima Y."/>
            <person name="Iino T."/>
            <person name="Muraguchi Y."/>
            <person name="Fukuda K."/>
            <person name="Nojiri H."/>
            <person name="Ohkuma M."/>
            <person name="Moriuchi R."/>
            <person name="Dohra H."/>
            <person name="Kimbara K."/>
            <person name="Shintani M."/>
        </authorList>
    </citation>
    <scope>NUCLEOTIDE SEQUENCE [LARGE SCALE GENOMIC DNA]</scope>
    <source>
        <strain evidence="29 30">RF1110005</strain>
    </source>
</reference>
<proteinExistence type="inferred from homology"/>
<organism evidence="29 30">
    <name type="scientific">Fluviispira sanaruensis</name>
    <dbReference type="NCBI Taxonomy" id="2493639"/>
    <lineage>
        <taxon>Bacteria</taxon>
        <taxon>Pseudomonadati</taxon>
        <taxon>Bdellovibrionota</taxon>
        <taxon>Oligoflexia</taxon>
        <taxon>Silvanigrellales</taxon>
        <taxon>Silvanigrellaceae</taxon>
        <taxon>Fluviispira</taxon>
    </lineage>
</organism>
<dbReference type="GO" id="GO:0009086">
    <property type="term" value="P:methionine biosynthetic process"/>
    <property type="evidence" value="ECO:0007669"/>
    <property type="project" value="UniProtKB-KW"/>
</dbReference>
<dbReference type="RefSeq" id="WP_130608016.1">
    <property type="nucleotide sequence ID" value="NZ_AP019368.1"/>
</dbReference>
<dbReference type="Gene3D" id="1.20.120.1320">
    <property type="entry name" value="Aspartokinase, catalytic domain"/>
    <property type="match status" value="1"/>
</dbReference>
<dbReference type="PANTHER" id="PTHR43070:SF5">
    <property type="entry name" value="HOMOSERINE DEHYDROGENASE"/>
    <property type="match status" value="1"/>
</dbReference>
<keyword evidence="12" id="KW-0791">Threonine biosynthesis</keyword>
<evidence type="ECO:0000256" key="21">
    <source>
        <dbReference type="ARBA" id="ARBA00023154"/>
    </source>
</evidence>
<comment type="cofactor">
    <cofactor evidence="1">
        <name>a metal cation</name>
        <dbReference type="ChEBI" id="CHEBI:25213"/>
    </cofactor>
</comment>
<keyword evidence="14" id="KW-0547">Nucleotide-binding</keyword>
<evidence type="ECO:0000256" key="9">
    <source>
        <dbReference type="ARBA" id="ARBA00011881"/>
    </source>
</evidence>
<keyword evidence="16" id="KW-0067">ATP-binding</keyword>
<dbReference type="PROSITE" id="PS51671">
    <property type="entry name" value="ACT"/>
    <property type="match status" value="2"/>
</dbReference>
<evidence type="ECO:0000256" key="11">
    <source>
        <dbReference type="ARBA" id="ARBA00022679"/>
    </source>
</evidence>
<sequence>MENDIIVHKFGGSSIANAQRFLAIKQLLNKGKEVIVVSAIKDATTTLQMILNNAAHGKNFLELLESLENVHLEIIDALQFEINTSDLKNKIKGDFLTIRNTLLAVMHISSYSKEIQDFILGFGEQWSAQILSLYLSQFYDSRYLDATEVLRTQYVNNIISIQWEKSSSLLNHFLQNNKFEKLIVTGFIAGNESGKRTTLGRNGSDFSASVFAKLFKAKALYIWKDVDGILSANPSRVKDAFPIESLSYKEALELAYFGAKVIHPRTISPAQEEGFPIFIKNSFNSLIKGTEISDKPHTSDHLIKGVTGIDDVALINIEGAGMIGVSGIAARIFSIIQQKNISVILISQASSEHSICFAVAREYAELTIETLSENLQFEIEKGQIENISAEYECSILAIIGDEMIGSVGVAGKLCSTLAKANININAIAQGSSERNISVVINKKDINKALNAVHSGFYLSHKTLAIGLIGLGSVGKAFFEQLISASVELKSKYQIDLSVRGIMNSKKMYLTDKSMDISLCQEYLAQYSECIDIEKFSSHIASDESAHGVLIDCTADINIAQKYLSFINKGLHIITPNKHANGGDLTYYKNLKSLAKDKKCHYYYEATVCAGLPVISTLQDFIKTGDEIISIEGIVSGTLSYIFSELAKGKKFSEVVYAAKKQGFTEPDPRADLSGQDVARKLICLAREIGFDISLENIDIHSLIPKELEECNVNEFLERLPDFDHKMKQFVDKANAKNEKICYVGSIAKTGEVKINLNSYAQSHPFSRLEGTDNMLIFYTRRYSKQPLIIQGPGAGAEVTASGIFADLLRLASSLA</sequence>
<dbReference type="CDD" id="cd04922">
    <property type="entry name" value="ACT_AKi-HSDH-ThrA_2"/>
    <property type="match status" value="1"/>
</dbReference>
<comment type="catalytic activity">
    <reaction evidence="25">
        <text>L-aspartate + ATP = 4-phospho-L-aspartate + ADP</text>
        <dbReference type="Rhea" id="RHEA:23776"/>
        <dbReference type="ChEBI" id="CHEBI:29991"/>
        <dbReference type="ChEBI" id="CHEBI:30616"/>
        <dbReference type="ChEBI" id="CHEBI:57535"/>
        <dbReference type="ChEBI" id="CHEBI:456216"/>
        <dbReference type="EC" id="2.7.2.4"/>
    </reaction>
    <physiologicalReaction direction="left-to-right" evidence="25">
        <dbReference type="Rhea" id="RHEA:23777"/>
    </physiologicalReaction>
</comment>
<dbReference type="InterPro" id="IPR049638">
    <property type="entry name" value="AK-HD"/>
</dbReference>
<dbReference type="PROSITE" id="PS01042">
    <property type="entry name" value="HOMOSER_DHGENASE"/>
    <property type="match status" value="1"/>
</dbReference>
<evidence type="ECO:0000256" key="26">
    <source>
        <dbReference type="ARBA" id="ARBA00048841"/>
    </source>
</evidence>
<comment type="similarity">
    <text evidence="7">In the C-terminal section; belongs to the homoserine dehydrogenase family.</text>
</comment>
<dbReference type="InterPro" id="IPR011147">
    <property type="entry name" value="Bifunc_Aspkin/hSer_DH"/>
</dbReference>
<dbReference type="CDD" id="cd04921">
    <property type="entry name" value="ACT_AKi-HSDH-ThrA-like_1"/>
    <property type="match status" value="1"/>
</dbReference>
<dbReference type="GO" id="GO:0046872">
    <property type="term" value="F:metal ion binding"/>
    <property type="evidence" value="ECO:0007669"/>
    <property type="project" value="UniProtKB-KW"/>
</dbReference>
<comment type="pathway">
    <text evidence="4">Amino-acid biosynthesis; L-threonine biosynthesis; L-threonine from L-aspartate: step 3/5.</text>
</comment>
<dbReference type="FunFam" id="3.30.360.10:FF:000006">
    <property type="entry name" value="Bifunctional aspartokinase/homoserine dehydrogenase"/>
    <property type="match status" value="1"/>
</dbReference>
<dbReference type="OrthoDB" id="9799110at2"/>
<keyword evidence="19" id="KW-0520">NAD</keyword>
<dbReference type="InterPro" id="IPR018042">
    <property type="entry name" value="Aspartate_kinase_CS"/>
</dbReference>
<evidence type="ECO:0000256" key="19">
    <source>
        <dbReference type="ARBA" id="ARBA00023027"/>
    </source>
</evidence>
<keyword evidence="20" id="KW-0915">Sodium</keyword>
<dbReference type="Gene3D" id="3.30.360.10">
    <property type="entry name" value="Dihydrodipicolinate Reductase, domain 2"/>
    <property type="match status" value="1"/>
</dbReference>
<dbReference type="InterPro" id="IPR045865">
    <property type="entry name" value="ACT-like_dom_sf"/>
</dbReference>
<gene>
    <name evidence="29" type="ORF">JCM31447_14470</name>
</gene>
<dbReference type="SUPFAM" id="SSF55021">
    <property type="entry name" value="ACT-like"/>
    <property type="match status" value="2"/>
</dbReference>
<evidence type="ECO:0000256" key="16">
    <source>
        <dbReference type="ARBA" id="ARBA00022840"/>
    </source>
</evidence>
<evidence type="ECO:0000256" key="17">
    <source>
        <dbReference type="ARBA" id="ARBA00022857"/>
    </source>
</evidence>
<dbReference type="InterPro" id="IPR036393">
    <property type="entry name" value="AceGlu_kinase-like_sf"/>
</dbReference>
<evidence type="ECO:0000256" key="12">
    <source>
        <dbReference type="ARBA" id="ARBA00022697"/>
    </source>
</evidence>
<evidence type="ECO:0000256" key="23">
    <source>
        <dbReference type="ARBA" id="ARBA00023268"/>
    </source>
</evidence>
<dbReference type="Pfam" id="PF03447">
    <property type="entry name" value="NAD_binding_3"/>
    <property type="match status" value="1"/>
</dbReference>
<protein>
    <submittedName>
        <fullName evidence="29">Bifunctional aspartate kinase/homoserine dehydrogenase I</fullName>
    </submittedName>
</protein>
<evidence type="ECO:0000256" key="5">
    <source>
        <dbReference type="ARBA" id="ARBA00005062"/>
    </source>
</evidence>
<dbReference type="InterPro" id="IPR019811">
    <property type="entry name" value="HDH_CS"/>
</dbReference>
<evidence type="ECO:0000256" key="15">
    <source>
        <dbReference type="ARBA" id="ARBA00022777"/>
    </source>
</evidence>
<dbReference type="Gene3D" id="3.40.1160.10">
    <property type="entry name" value="Acetylglutamate kinase-like"/>
    <property type="match status" value="1"/>
</dbReference>
<keyword evidence="18" id="KW-0560">Oxidoreductase</keyword>
<dbReference type="EMBL" id="AP019368">
    <property type="protein sequence ID" value="BBH53004.1"/>
    <property type="molecule type" value="Genomic_DNA"/>
</dbReference>
<dbReference type="SUPFAM" id="SSF51735">
    <property type="entry name" value="NAD(P)-binding Rossmann-fold domains"/>
    <property type="match status" value="1"/>
</dbReference>
<comment type="pathway">
    <text evidence="2">Amino-acid biosynthesis; L-lysine biosynthesis via DAP pathway; (S)-tetrahydrodipicolinate from L-aspartate: step 1/4.</text>
</comment>
<comment type="pathway">
    <text evidence="5">Amino-acid biosynthesis; L-methionine biosynthesis via de novo pathway; L-homoserine from L-aspartate: step 3/3.</text>
</comment>
<dbReference type="InterPro" id="IPR001341">
    <property type="entry name" value="Asp_kinase"/>
</dbReference>
<evidence type="ECO:0000256" key="18">
    <source>
        <dbReference type="ARBA" id="ARBA00023002"/>
    </source>
</evidence>
<comment type="function">
    <text evidence="24">Bifunctional aspartate kinase and homoserine dehydrogenase that catalyzes the first and the third steps toward the synthesis of lysine, methionine and threonine from aspartate.</text>
</comment>
<evidence type="ECO:0000313" key="30">
    <source>
        <dbReference type="Proteomes" id="UP000291236"/>
    </source>
</evidence>
<dbReference type="Proteomes" id="UP000291236">
    <property type="component" value="Chromosome"/>
</dbReference>
<evidence type="ECO:0000256" key="4">
    <source>
        <dbReference type="ARBA" id="ARBA00005056"/>
    </source>
</evidence>
<evidence type="ECO:0000256" key="25">
    <source>
        <dbReference type="ARBA" id="ARBA00048561"/>
    </source>
</evidence>
<evidence type="ECO:0000256" key="6">
    <source>
        <dbReference type="ARBA" id="ARBA00005139"/>
    </source>
</evidence>
<evidence type="ECO:0000256" key="7">
    <source>
        <dbReference type="ARBA" id="ARBA00007952"/>
    </source>
</evidence>
<dbReference type="InterPro" id="IPR054352">
    <property type="entry name" value="ACT_Aspartokinase"/>
</dbReference>
<feature type="domain" description="ACT" evidence="28">
    <location>
        <begin position="398"/>
        <end position="472"/>
    </location>
</feature>
<dbReference type="GO" id="GO:0004412">
    <property type="term" value="F:homoserine dehydrogenase activity"/>
    <property type="evidence" value="ECO:0007669"/>
    <property type="project" value="UniProtKB-EC"/>
</dbReference>
<dbReference type="Pfam" id="PF22468">
    <property type="entry name" value="ACT_9"/>
    <property type="match status" value="2"/>
</dbReference>
<dbReference type="FunFam" id="3.40.50.720:FF:000083">
    <property type="entry name" value="Bifunctional aspartokinase/homoserine dehydrogenase"/>
    <property type="match status" value="1"/>
</dbReference>
<dbReference type="GO" id="GO:0004072">
    <property type="term" value="F:aspartate kinase activity"/>
    <property type="evidence" value="ECO:0007669"/>
    <property type="project" value="UniProtKB-EC"/>
</dbReference>
<dbReference type="Pfam" id="PF00696">
    <property type="entry name" value="AA_kinase"/>
    <property type="match status" value="1"/>
</dbReference>
<dbReference type="UniPathway" id="UPA00050">
    <property type="reaction ID" value="UER00063"/>
</dbReference>
<feature type="domain" description="ACT" evidence="28">
    <location>
        <begin position="317"/>
        <end position="394"/>
    </location>
</feature>
<evidence type="ECO:0000313" key="29">
    <source>
        <dbReference type="EMBL" id="BBH53004.1"/>
    </source>
</evidence>
<dbReference type="GO" id="GO:0050661">
    <property type="term" value="F:NADP binding"/>
    <property type="evidence" value="ECO:0007669"/>
    <property type="project" value="InterPro"/>
</dbReference>
<dbReference type="PANTHER" id="PTHR43070">
    <property type="match status" value="1"/>
</dbReference>
<dbReference type="InterPro" id="IPR001048">
    <property type="entry name" value="Asp/Glu/Uridylate_kinase"/>
</dbReference>
<dbReference type="UniPathway" id="UPA00034">
    <property type="reaction ID" value="UER00015"/>
</dbReference>
<evidence type="ECO:0000256" key="14">
    <source>
        <dbReference type="ARBA" id="ARBA00022741"/>
    </source>
</evidence>
<dbReference type="NCBIfam" id="TIGR00657">
    <property type="entry name" value="asp_kinases"/>
    <property type="match status" value="1"/>
</dbReference>
<dbReference type="InterPro" id="IPR036291">
    <property type="entry name" value="NAD(P)-bd_dom_sf"/>
</dbReference>
<dbReference type="FunFam" id="3.30.2130.10:FF:000001">
    <property type="entry name" value="Bifunctional aspartokinase/homoserine dehydrogenase"/>
    <property type="match status" value="1"/>
</dbReference>
<keyword evidence="22" id="KW-0486">Methionine biosynthesis</keyword>
<dbReference type="KEGG" id="sbf:JCM31447_14470"/>
<dbReference type="GO" id="GO:0009089">
    <property type="term" value="P:lysine biosynthetic process via diaminopimelate"/>
    <property type="evidence" value="ECO:0007669"/>
    <property type="project" value="UniProtKB-UniPathway"/>
</dbReference>
<dbReference type="SUPFAM" id="SSF53633">
    <property type="entry name" value="Carbamate kinase-like"/>
    <property type="match status" value="1"/>
</dbReference>
<dbReference type="Gene3D" id="3.30.2130.10">
    <property type="entry name" value="VC0802-like"/>
    <property type="match status" value="1"/>
</dbReference>
<dbReference type="InterPro" id="IPR042199">
    <property type="entry name" value="AsparK_Bifunc_asparK/hSer_DH"/>
</dbReference>
<keyword evidence="17" id="KW-0521">NADP</keyword>
<comment type="catalytic activity">
    <reaction evidence="26">
        <text>L-homoserine + NADP(+) = L-aspartate 4-semialdehyde + NADPH + H(+)</text>
        <dbReference type="Rhea" id="RHEA:15761"/>
        <dbReference type="ChEBI" id="CHEBI:15378"/>
        <dbReference type="ChEBI" id="CHEBI:57476"/>
        <dbReference type="ChEBI" id="CHEBI:57783"/>
        <dbReference type="ChEBI" id="CHEBI:58349"/>
        <dbReference type="ChEBI" id="CHEBI:537519"/>
        <dbReference type="EC" id="1.1.1.3"/>
    </reaction>
    <physiologicalReaction direction="right-to-left" evidence="26">
        <dbReference type="Rhea" id="RHEA:15763"/>
    </physiologicalReaction>
</comment>
<evidence type="ECO:0000256" key="13">
    <source>
        <dbReference type="ARBA" id="ARBA00022723"/>
    </source>
</evidence>
<comment type="similarity">
    <text evidence="8">In the N-terminal section; belongs to the aspartokinase family.</text>
</comment>
<dbReference type="NCBIfam" id="NF007003">
    <property type="entry name" value="PRK09466.1"/>
    <property type="match status" value="1"/>
</dbReference>
<accession>A0A4P2VLY2</accession>
<evidence type="ECO:0000256" key="20">
    <source>
        <dbReference type="ARBA" id="ARBA00023053"/>
    </source>
</evidence>
<comment type="subunit">
    <text evidence="9">Homotetramer.</text>
</comment>
<dbReference type="PROSITE" id="PS00324">
    <property type="entry name" value="ASPARTOKINASE"/>
    <property type="match status" value="1"/>
</dbReference>
<comment type="catalytic activity">
    <reaction evidence="27">
        <text>L-homoserine + NAD(+) = L-aspartate 4-semialdehyde + NADH + H(+)</text>
        <dbReference type="Rhea" id="RHEA:15757"/>
        <dbReference type="ChEBI" id="CHEBI:15378"/>
        <dbReference type="ChEBI" id="CHEBI:57476"/>
        <dbReference type="ChEBI" id="CHEBI:57540"/>
        <dbReference type="ChEBI" id="CHEBI:57945"/>
        <dbReference type="ChEBI" id="CHEBI:537519"/>
        <dbReference type="EC" id="1.1.1.3"/>
    </reaction>
    <physiologicalReaction direction="right-to-left" evidence="27">
        <dbReference type="Rhea" id="RHEA:15759"/>
    </physiologicalReaction>
</comment>
<dbReference type="GO" id="GO:0009090">
    <property type="term" value="P:homoserine biosynthetic process"/>
    <property type="evidence" value="ECO:0007669"/>
    <property type="project" value="UniProtKB-ARBA"/>
</dbReference>
<dbReference type="Pfam" id="PF00742">
    <property type="entry name" value="Homoserine_dh"/>
    <property type="match status" value="1"/>
</dbReference>
<dbReference type="GO" id="GO:0009088">
    <property type="term" value="P:threonine biosynthetic process"/>
    <property type="evidence" value="ECO:0007669"/>
    <property type="project" value="UniProtKB-UniPathway"/>
</dbReference>
<dbReference type="NCBIfam" id="NF006959">
    <property type="entry name" value="PRK09436.1"/>
    <property type="match status" value="1"/>
</dbReference>